<feature type="transmembrane region" description="Helical" evidence="1">
    <location>
        <begin position="212"/>
        <end position="231"/>
    </location>
</feature>
<keyword evidence="4" id="KW-0808">Transferase</keyword>
<sequence length="565" mass="61252">MPWELTATSAAGFATLVVYAALALAGWRNWAARCGPEVTVMMAVIGLSAFTYSVQLGYDVVSAQVFWWKLTFALSTLAPFLWLVFVVQYVSRSEWLTPRRAAALALEPLVMLFAIATNSVHGLVWTVPAEAVAAPGSAVELAFGPLYYGHLLVAYVTVTIGMGMILLVGIRWSLVYWKQVLVLLVAPLPSFLSNIAFMFGVSPVPSLDLTPFTFTFTGLLLVLGLYQFDLLERVPIARRQALESMGDGLVVLNSDRVVVQTDDIARRILDPPPSVGSSIDEAFPETPFEQLHGTTVTDANNLAYDIRVSELTDERGGKIGYALALRDVTGRHRYEQRLEVANRVLRHNLRNDMNVVRGYADIVATGSDVDTKRAARSILDRTDDLLTVSDKARKVSELDDSHAQPATNHDVSAIVAGVVHQARRTYPDATFAFVGTPNVEVELPDAGSVATALEELIELLVGQADDEDGKVTIQVSVERRDGVVIRIESDGPPIPAVERETLSAGSETPLQHAEGLGLWLAYWCVIENGGELTFGDGSDEGPDASERGSDSVTGVVVLTFPGGKR</sequence>
<evidence type="ECO:0000256" key="1">
    <source>
        <dbReference type="SAM" id="Phobius"/>
    </source>
</evidence>
<keyword evidence="1" id="KW-0472">Membrane</keyword>
<dbReference type="GO" id="GO:0016301">
    <property type="term" value="F:kinase activity"/>
    <property type="evidence" value="ECO:0007669"/>
    <property type="project" value="UniProtKB-KW"/>
</dbReference>
<feature type="transmembrane region" description="Helical" evidence="1">
    <location>
        <begin position="39"/>
        <end position="58"/>
    </location>
</feature>
<evidence type="ECO:0000313" key="4">
    <source>
        <dbReference type="EMBL" id="MFD1597699.1"/>
    </source>
</evidence>
<feature type="transmembrane region" description="Helical" evidence="1">
    <location>
        <begin position="102"/>
        <end position="127"/>
    </location>
</feature>
<feature type="domain" description="Histidine kinase/HSP90-like ATPase" evidence="2">
    <location>
        <begin position="451"/>
        <end position="542"/>
    </location>
</feature>
<dbReference type="EMBL" id="JBHUDK010000002">
    <property type="protein sequence ID" value="MFD1597699.1"/>
    <property type="molecule type" value="Genomic_DNA"/>
</dbReference>
<accession>A0ABD6CIJ8</accession>
<feature type="transmembrane region" description="Helical" evidence="1">
    <location>
        <begin position="70"/>
        <end position="90"/>
    </location>
</feature>
<comment type="caution">
    <text evidence="4">The sequence shown here is derived from an EMBL/GenBank/DDBJ whole genome shotgun (WGS) entry which is preliminary data.</text>
</comment>
<keyword evidence="4" id="KW-0418">Kinase</keyword>
<reference evidence="4 5" key="1">
    <citation type="journal article" date="2019" name="Int. J. Syst. Evol. Microbiol.">
        <title>The Global Catalogue of Microorganisms (GCM) 10K type strain sequencing project: providing services to taxonomists for standard genome sequencing and annotation.</title>
        <authorList>
            <consortium name="The Broad Institute Genomics Platform"/>
            <consortium name="The Broad Institute Genome Sequencing Center for Infectious Disease"/>
            <person name="Wu L."/>
            <person name="Ma J."/>
        </authorList>
    </citation>
    <scope>NUCLEOTIDE SEQUENCE [LARGE SCALE GENOMIC DNA]</scope>
    <source>
        <strain evidence="4 5">CGMCC 1.12121</strain>
    </source>
</reference>
<dbReference type="InterPro" id="IPR031621">
    <property type="entry name" value="HisKA_7TM"/>
</dbReference>
<dbReference type="Gene3D" id="3.30.450.20">
    <property type="entry name" value="PAS domain"/>
    <property type="match status" value="1"/>
</dbReference>
<dbReference type="RefSeq" id="WP_256421484.1">
    <property type="nucleotide sequence ID" value="NZ_JANHDI010000007.1"/>
</dbReference>
<dbReference type="Gene3D" id="3.30.565.10">
    <property type="entry name" value="Histidine kinase-like ATPase, C-terminal domain"/>
    <property type="match status" value="1"/>
</dbReference>
<dbReference type="InterPro" id="IPR036890">
    <property type="entry name" value="HATPase_C_sf"/>
</dbReference>
<keyword evidence="5" id="KW-1185">Reference proteome</keyword>
<evidence type="ECO:0000259" key="3">
    <source>
        <dbReference type="Pfam" id="PF16927"/>
    </source>
</evidence>
<gene>
    <name evidence="4" type="ORF">ACFSBX_01820</name>
</gene>
<name>A0ABD6CIJ8_9EURY</name>
<keyword evidence="1" id="KW-1133">Transmembrane helix</keyword>
<feature type="transmembrane region" description="Helical" evidence="1">
    <location>
        <begin position="180"/>
        <end position="200"/>
    </location>
</feature>
<protein>
    <submittedName>
        <fullName evidence="4">Histidine kinase N-terminal 7TM domain-containing protein</fullName>
    </submittedName>
</protein>
<dbReference type="Proteomes" id="UP001597085">
    <property type="component" value="Unassembled WGS sequence"/>
</dbReference>
<dbReference type="InterPro" id="IPR003594">
    <property type="entry name" value="HATPase_dom"/>
</dbReference>
<feature type="transmembrane region" description="Helical" evidence="1">
    <location>
        <begin position="6"/>
        <end position="27"/>
    </location>
</feature>
<dbReference type="Pfam" id="PF02518">
    <property type="entry name" value="HATPase_c"/>
    <property type="match status" value="1"/>
</dbReference>
<organism evidence="4 5">
    <name type="scientific">Halobellus rarus</name>
    <dbReference type="NCBI Taxonomy" id="1126237"/>
    <lineage>
        <taxon>Archaea</taxon>
        <taxon>Methanobacteriati</taxon>
        <taxon>Methanobacteriota</taxon>
        <taxon>Stenosarchaea group</taxon>
        <taxon>Halobacteria</taxon>
        <taxon>Halobacteriales</taxon>
        <taxon>Haloferacaceae</taxon>
        <taxon>Halobellus</taxon>
    </lineage>
</organism>
<evidence type="ECO:0000313" key="5">
    <source>
        <dbReference type="Proteomes" id="UP001597085"/>
    </source>
</evidence>
<evidence type="ECO:0000259" key="2">
    <source>
        <dbReference type="Pfam" id="PF02518"/>
    </source>
</evidence>
<feature type="domain" description="Histidine kinase N-terminal 7TM region" evidence="3">
    <location>
        <begin position="14"/>
        <end position="235"/>
    </location>
</feature>
<feature type="transmembrane region" description="Helical" evidence="1">
    <location>
        <begin position="147"/>
        <end position="168"/>
    </location>
</feature>
<dbReference type="Pfam" id="PF16927">
    <property type="entry name" value="HisKA_7TM"/>
    <property type="match status" value="1"/>
</dbReference>
<dbReference type="AlphaFoldDB" id="A0ABD6CIJ8"/>
<keyword evidence="1" id="KW-0812">Transmembrane</keyword>
<dbReference type="SUPFAM" id="SSF55874">
    <property type="entry name" value="ATPase domain of HSP90 chaperone/DNA topoisomerase II/histidine kinase"/>
    <property type="match status" value="1"/>
</dbReference>
<proteinExistence type="predicted"/>